<dbReference type="PANTHER" id="PTHR43685:SF2">
    <property type="entry name" value="GLYCOSYLTRANSFERASE 2-LIKE DOMAIN-CONTAINING PROTEIN"/>
    <property type="match status" value="1"/>
</dbReference>
<reference evidence="2 3" key="1">
    <citation type="submission" date="2022-01" db="EMBL/GenBank/DDBJ databases">
        <title>Maritalea mediterranea sp. nov., isolated from marine plastic residues from the Malva-rosa beach (Valencia, Spain).</title>
        <authorList>
            <person name="Vidal-Verdu A."/>
            <person name="Molina-Menor E."/>
            <person name="Pascual J."/>
            <person name="Pereto J."/>
            <person name="Porcar M."/>
        </authorList>
    </citation>
    <scope>NUCLEOTIDE SEQUENCE [LARGE SCALE GENOMIC DNA]</scope>
    <source>
        <strain evidence="2 3">P4.10X</strain>
    </source>
</reference>
<evidence type="ECO:0000313" key="3">
    <source>
        <dbReference type="Proteomes" id="UP001201217"/>
    </source>
</evidence>
<dbReference type="SUPFAM" id="SSF53448">
    <property type="entry name" value="Nucleotide-diphospho-sugar transferases"/>
    <property type="match status" value="1"/>
</dbReference>
<dbReference type="Proteomes" id="UP001201217">
    <property type="component" value="Unassembled WGS sequence"/>
</dbReference>
<sequence length="282" mass="31146">MSTPLISIVMPAFKCSATLAEAVESVVHQTYDNWELVISIDDGEDYAALLASAGIKDQRIRFVSTGAVATGSSNARNVGVIAARSDHVAVLDADDLFVPDKLKIVAPLVADYPLISTGLQIVNADLTPLRQVGTEGGPRLLDAARYKRTNISMDSMIIYDRKRLPIAYDVDQPCLVDLDLILKAFCHTKQCFHLDQPLHIYRKQTVSISNGPQAASKFTLMKRTLIDRIESKYYDFKDGATARDGILAFLKASLATELQFSKQYDANPDLLFEDLLESNLNF</sequence>
<dbReference type="Gene3D" id="3.90.550.10">
    <property type="entry name" value="Spore Coat Polysaccharide Biosynthesis Protein SpsA, Chain A"/>
    <property type="match status" value="1"/>
</dbReference>
<dbReference type="PANTHER" id="PTHR43685">
    <property type="entry name" value="GLYCOSYLTRANSFERASE"/>
    <property type="match status" value="1"/>
</dbReference>
<dbReference type="InterPro" id="IPR029044">
    <property type="entry name" value="Nucleotide-diphossugar_trans"/>
</dbReference>
<keyword evidence="3" id="KW-1185">Reference proteome</keyword>
<accession>A0ABS9E2Z6</accession>
<protein>
    <submittedName>
        <fullName evidence="2">Glycosyltransferase</fullName>
    </submittedName>
</protein>
<dbReference type="InterPro" id="IPR001173">
    <property type="entry name" value="Glyco_trans_2-like"/>
</dbReference>
<dbReference type="RefSeq" id="WP_236112806.1">
    <property type="nucleotide sequence ID" value="NZ_JAKGTI010000001.1"/>
</dbReference>
<organism evidence="2 3">
    <name type="scientific">Maritalea mediterranea</name>
    <dbReference type="NCBI Taxonomy" id="2909667"/>
    <lineage>
        <taxon>Bacteria</taxon>
        <taxon>Pseudomonadati</taxon>
        <taxon>Pseudomonadota</taxon>
        <taxon>Alphaproteobacteria</taxon>
        <taxon>Hyphomicrobiales</taxon>
        <taxon>Devosiaceae</taxon>
        <taxon>Maritalea</taxon>
    </lineage>
</organism>
<name>A0ABS9E2Z6_9HYPH</name>
<dbReference type="InterPro" id="IPR050834">
    <property type="entry name" value="Glycosyltransf_2"/>
</dbReference>
<feature type="domain" description="Glycosyltransferase 2-like" evidence="1">
    <location>
        <begin position="7"/>
        <end position="152"/>
    </location>
</feature>
<dbReference type="EMBL" id="JAKGTI010000001">
    <property type="protein sequence ID" value="MCF4097234.1"/>
    <property type="molecule type" value="Genomic_DNA"/>
</dbReference>
<dbReference type="Pfam" id="PF00535">
    <property type="entry name" value="Glycos_transf_2"/>
    <property type="match status" value="1"/>
</dbReference>
<evidence type="ECO:0000259" key="1">
    <source>
        <dbReference type="Pfam" id="PF00535"/>
    </source>
</evidence>
<evidence type="ECO:0000313" key="2">
    <source>
        <dbReference type="EMBL" id="MCF4097234.1"/>
    </source>
</evidence>
<proteinExistence type="predicted"/>
<comment type="caution">
    <text evidence="2">The sequence shown here is derived from an EMBL/GenBank/DDBJ whole genome shotgun (WGS) entry which is preliminary data.</text>
</comment>
<gene>
    <name evidence="2" type="ORF">L1I42_01880</name>
</gene>